<keyword evidence="6" id="KW-1185">Reference proteome</keyword>
<dbReference type="InterPro" id="IPR014036">
    <property type="entry name" value="DeoR-like_C"/>
</dbReference>
<dbReference type="AlphaFoldDB" id="A0A2C9DD48"/>
<dbReference type="PROSITE" id="PS51000">
    <property type="entry name" value="HTH_DEOR_2"/>
    <property type="match status" value="1"/>
</dbReference>
<organism evidence="5 6">
    <name type="scientific">Hartmannibacter diazotrophicus</name>
    <dbReference type="NCBI Taxonomy" id="1482074"/>
    <lineage>
        <taxon>Bacteria</taxon>
        <taxon>Pseudomonadati</taxon>
        <taxon>Pseudomonadota</taxon>
        <taxon>Alphaproteobacteria</taxon>
        <taxon>Hyphomicrobiales</taxon>
        <taxon>Pleomorphomonadaceae</taxon>
        <taxon>Hartmannibacter</taxon>
    </lineage>
</organism>
<feature type="region of interest" description="Disordered" evidence="3">
    <location>
        <begin position="1"/>
        <end position="24"/>
    </location>
</feature>
<evidence type="ECO:0000313" key="5">
    <source>
        <dbReference type="EMBL" id="SON58038.1"/>
    </source>
</evidence>
<keyword evidence="1" id="KW-0805">Transcription regulation</keyword>
<dbReference type="InterPro" id="IPR050313">
    <property type="entry name" value="Carb_Metab_HTH_regulators"/>
</dbReference>
<sequence length="288" mass="30703">MTNMDDTAGSDKRASAAGGRVPAPVRHQRIMDAFRRNGFISVTDMAQQIGVSTMTIRRDLVMLSREGKITRTHGGAVALPEGERTAIDVDEPQFDQRMVRQAEAKAAIAEAAAGLVGSRQSIALDVGTTILALARKIAGRADLRIFTNNMRAAMELAGDGSPVYILGGEVRTPEFSIVGQGAIRDVKAHFVDLAFIGVSGLGGEGVYDYSPEDTEVKRAFIENCGTVVVLCDASKFERRALARICGLEAIDILVTDSPPSPALAEALSEAGVRVLVAPELEPSRFHVL</sequence>
<evidence type="ECO:0000313" key="6">
    <source>
        <dbReference type="Proteomes" id="UP000223606"/>
    </source>
</evidence>
<dbReference type="InterPro" id="IPR037171">
    <property type="entry name" value="NagB/RpiA_transferase-like"/>
</dbReference>
<evidence type="ECO:0000256" key="1">
    <source>
        <dbReference type="ARBA" id="ARBA00023015"/>
    </source>
</evidence>
<dbReference type="InterPro" id="IPR001034">
    <property type="entry name" value="DeoR_HTH"/>
</dbReference>
<evidence type="ECO:0000256" key="3">
    <source>
        <dbReference type="SAM" id="MobiDB-lite"/>
    </source>
</evidence>
<dbReference type="PANTHER" id="PTHR30363">
    <property type="entry name" value="HTH-TYPE TRANSCRIPTIONAL REGULATOR SRLR-RELATED"/>
    <property type="match status" value="1"/>
</dbReference>
<dbReference type="RefSeq" id="WP_162292682.1">
    <property type="nucleotide sequence ID" value="NZ_LT960614.1"/>
</dbReference>
<dbReference type="GO" id="GO:0003700">
    <property type="term" value="F:DNA-binding transcription factor activity"/>
    <property type="evidence" value="ECO:0007669"/>
    <property type="project" value="InterPro"/>
</dbReference>
<gene>
    <name evidence="5" type="primary">glpR_5</name>
    <name evidence="5" type="ORF">HDIA_4497</name>
</gene>
<dbReference type="SUPFAM" id="SSF100950">
    <property type="entry name" value="NagB/RpiA/CoA transferase-like"/>
    <property type="match status" value="1"/>
</dbReference>
<dbReference type="Pfam" id="PF08220">
    <property type="entry name" value="HTH_DeoR"/>
    <property type="match status" value="1"/>
</dbReference>
<keyword evidence="2" id="KW-0804">Transcription</keyword>
<dbReference type="Pfam" id="PF00455">
    <property type="entry name" value="DeoRC"/>
    <property type="match status" value="1"/>
</dbReference>
<accession>A0A2C9DD48</accession>
<name>A0A2C9DD48_9HYPH</name>
<dbReference type="SUPFAM" id="SSF46785">
    <property type="entry name" value="Winged helix' DNA-binding domain"/>
    <property type="match status" value="1"/>
</dbReference>
<reference evidence="6" key="1">
    <citation type="submission" date="2017-09" db="EMBL/GenBank/DDBJ databases">
        <title>Genome sequence of Nannocystis excedens DSM 71.</title>
        <authorList>
            <person name="Blom J."/>
        </authorList>
    </citation>
    <scope>NUCLEOTIDE SEQUENCE [LARGE SCALE GENOMIC DNA]</scope>
    <source>
        <strain evidence="6">type strain: E19</strain>
    </source>
</reference>
<dbReference type="SMART" id="SM01134">
    <property type="entry name" value="DeoRC"/>
    <property type="match status" value="1"/>
</dbReference>
<dbReference type="PANTHER" id="PTHR30363:SF44">
    <property type="entry name" value="AGA OPERON TRANSCRIPTIONAL REPRESSOR-RELATED"/>
    <property type="match status" value="1"/>
</dbReference>
<dbReference type="KEGG" id="hdi:HDIA_4497"/>
<dbReference type="Gene3D" id="1.10.10.10">
    <property type="entry name" value="Winged helix-like DNA-binding domain superfamily/Winged helix DNA-binding domain"/>
    <property type="match status" value="1"/>
</dbReference>
<feature type="domain" description="HTH deoR-type" evidence="4">
    <location>
        <begin position="23"/>
        <end position="78"/>
    </location>
</feature>
<dbReference type="Gene3D" id="3.40.50.1360">
    <property type="match status" value="1"/>
</dbReference>
<evidence type="ECO:0000259" key="4">
    <source>
        <dbReference type="PROSITE" id="PS51000"/>
    </source>
</evidence>
<proteinExistence type="predicted"/>
<protein>
    <submittedName>
        <fullName evidence="5">Glycerol-3-phosphate regulon repressor</fullName>
    </submittedName>
</protein>
<dbReference type="InterPro" id="IPR036388">
    <property type="entry name" value="WH-like_DNA-bd_sf"/>
</dbReference>
<dbReference type="PRINTS" id="PR00037">
    <property type="entry name" value="HTHLACR"/>
</dbReference>
<evidence type="ECO:0000256" key="2">
    <source>
        <dbReference type="ARBA" id="ARBA00023163"/>
    </source>
</evidence>
<dbReference type="Proteomes" id="UP000223606">
    <property type="component" value="Chromosome 1"/>
</dbReference>
<dbReference type="SMART" id="SM00420">
    <property type="entry name" value="HTH_DEOR"/>
    <property type="match status" value="1"/>
</dbReference>
<dbReference type="InterPro" id="IPR036390">
    <property type="entry name" value="WH_DNA-bd_sf"/>
</dbReference>
<dbReference type="EMBL" id="LT960614">
    <property type="protein sequence ID" value="SON58038.1"/>
    <property type="molecule type" value="Genomic_DNA"/>
</dbReference>